<name>A0ABM8UKR0_9BACT</name>
<dbReference type="RefSeq" id="WP_215231989.1">
    <property type="nucleotide sequence ID" value="NZ_CAJRAU010000001.1"/>
</dbReference>
<dbReference type="InterPro" id="IPR036514">
    <property type="entry name" value="SGNH_hydro_sf"/>
</dbReference>
<reference evidence="2 3" key="1">
    <citation type="submission" date="2021-04" db="EMBL/GenBank/DDBJ databases">
        <authorList>
            <person name="Rodrigo-Torres L."/>
            <person name="Arahal R. D."/>
            <person name="Lucena T."/>
        </authorList>
    </citation>
    <scope>NUCLEOTIDE SEQUENCE [LARGE SCALE GENOMIC DNA]</scope>
    <source>
        <strain evidence="2 3">CECT 9623</strain>
    </source>
</reference>
<keyword evidence="3" id="KW-1185">Reference proteome</keyword>
<evidence type="ECO:0000259" key="1">
    <source>
        <dbReference type="Pfam" id="PF13472"/>
    </source>
</evidence>
<gene>
    <name evidence="2" type="ORF">DYBT9623_00578</name>
</gene>
<dbReference type="SUPFAM" id="SSF52266">
    <property type="entry name" value="SGNH hydrolase"/>
    <property type="match status" value="1"/>
</dbReference>
<organism evidence="2 3">
    <name type="scientific">Dyadobacter linearis</name>
    <dbReference type="NCBI Taxonomy" id="2823330"/>
    <lineage>
        <taxon>Bacteria</taxon>
        <taxon>Pseudomonadati</taxon>
        <taxon>Bacteroidota</taxon>
        <taxon>Cytophagia</taxon>
        <taxon>Cytophagales</taxon>
        <taxon>Spirosomataceae</taxon>
        <taxon>Dyadobacter</taxon>
    </lineage>
</organism>
<feature type="domain" description="SGNH hydrolase-type esterase" evidence="1">
    <location>
        <begin position="39"/>
        <end position="185"/>
    </location>
</feature>
<dbReference type="EMBL" id="CAJRAU010000001">
    <property type="protein sequence ID" value="CAG5067851.1"/>
    <property type="molecule type" value="Genomic_DNA"/>
</dbReference>
<evidence type="ECO:0000313" key="2">
    <source>
        <dbReference type="EMBL" id="CAG5067851.1"/>
    </source>
</evidence>
<sequence>MEWYEDEVLRVEKEAENLPYQPETIFYGSSSINLWNTLYEDFADVKPINLGFGGSTLAACTWFFDRIMKQIEAAKTVIIYAGDNDLGDGRNPVEVCLYYRQLVGQVRQRFGDIPCYYISIKPSLQRWEIISQIRAANRLILDVIDTDPNQHYIDIFPAMLDEQDTPARTLFEQDGLHMTPEGYEIWTEKIRNALNLPKLS</sequence>
<dbReference type="Proteomes" id="UP000679725">
    <property type="component" value="Unassembled WGS sequence"/>
</dbReference>
<proteinExistence type="predicted"/>
<dbReference type="Gene3D" id="3.40.50.1110">
    <property type="entry name" value="SGNH hydrolase"/>
    <property type="match status" value="1"/>
</dbReference>
<comment type="caution">
    <text evidence="2">The sequence shown here is derived from an EMBL/GenBank/DDBJ whole genome shotgun (WGS) entry which is preliminary data.</text>
</comment>
<accession>A0ABM8UKR0</accession>
<evidence type="ECO:0000313" key="3">
    <source>
        <dbReference type="Proteomes" id="UP000679725"/>
    </source>
</evidence>
<protein>
    <recommendedName>
        <fullName evidence="1">SGNH hydrolase-type esterase domain-containing protein</fullName>
    </recommendedName>
</protein>
<dbReference type="InterPro" id="IPR013830">
    <property type="entry name" value="SGNH_hydro"/>
</dbReference>
<dbReference type="Pfam" id="PF13472">
    <property type="entry name" value="Lipase_GDSL_2"/>
    <property type="match status" value="1"/>
</dbReference>